<dbReference type="NCBIfam" id="TIGR04407">
    <property type="entry name" value="LptF_YjgP"/>
    <property type="match status" value="1"/>
</dbReference>
<evidence type="ECO:0000256" key="6">
    <source>
        <dbReference type="ARBA" id="ARBA00022692"/>
    </source>
</evidence>
<evidence type="ECO:0000256" key="2">
    <source>
        <dbReference type="ARBA" id="ARBA00014213"/>
    </source>
</evidence>
<evidence type="ECO:0000256" key="9">
    <source>
        <dbReference type="SAM" id="Phobius"/>
    </source>
</evidence>
<keyword evidence="5" id="KW-0997">Cell inner membrane</keyword>
<keyword evidence="8 9" id="KW-0472">Membrane</keyword>
<evidence type="ECO:0000256" key="4">
    <source>
        <dbReference type="ARBA" id="ARBA00022475"/>
    </source>
</evidence>
<dbReference type="EMBL" id="JBHTJW010000002">
    <property type="protein sequence ID" value="MFD0929095.1"/>
    <property type="molecule type" value="Genomic_DNA"/>
</dbReference>
<dbReference type="InterPro" id="IPR030922">
    <property type="entry name" value="LptF"/>
</dbReference>
<dbReference type="PANTHER" id="PTHR33529">
    <property type="entry name" value="SLR0882 PROTEIN-RELATED"/>
    <property type="match status" value="1"/>
</dbReference>
<evidence type="ECO:0000256" key="5">
    <source>
        <dbReference type="ARBA" id="ARBA00022519"/>
    </source>
</evidence>
<keyword evidence="11" id="KW-1185">Reference proteome</keyword>
<sequence length="369" mass="41702">MKIFKRALSAELMSSASAIFLIILGIVVAQRAGNIVRQVSRGILPNDAIGTILTFSLVQFMPMMMSLAVFLAVLLTLTRWHRDSEMVIWMSAGLSLRQWVLPIMRFLAPIVLIISLFSLIIMPWASGKADSYREQLKKRDELSSISPGTFKESSAGDRIYFIESFDKLGYEVKNVFVQSKQNGKIGIITANRGSRYKASNGDNFLRLEHGRRYETTPNSLEVMTTEFERYDIRVEAKETAPATTTAQIKSTQSLLSDASAADHAELHWRMAIPISTIVMVLLAIPLSFVDPRAGRSLNIMFAILIFIIYNNLLSIFQAWITQGKISVLVGLWPVHLSFILLGWYLYHRRKHLKPLMPGWLKRTPKIAKP</sequence>
<name>A0ABW3GEX9_9PROT</name>
<evidence type="ECO:0000256" key="7">
    <source>
        <dbReference type="ARBA" id="ARBA00022989"/>
    </source>
</evidence>
<evidence type="ECO:0000256" key="1">
    <source>
        <dbReference type="ARBA" id="ARBA00004429"/>
    </source>
</evidence>
<feature type="transmembrane region" description="Helical" evidence="9">
    <location>
        <begin position="12"/>
        <end position="32"/>
    </location>
</feature>
<protein>
    <recommendedName>
        <fullName evidence="2">Lipopolysaccharide export system permease protein LptF</fullName>
    </recommendedName>
</protein>
<feature type="transmembrane region" description="Helical" evidence="9">
    <location>
        <begin position="52"/>
        <end position="78"/>
    </location>
</feature>
<dbReference type="Pfam" id="PF03739">
    <property type="entry name" value="LptF_LptG"/>
    <property type="match status" value="1"/>
</dbReference>
<proteinExistence type="predicted"/>
<keyword evidence="4" id="KW-1003">Cell membrane</keyword>
<feature type="transmembrane region" description="Helical" evidence="9">
    <location>
        <begin position="99"/>
        <end position="125"/>
    </location>
</feature>
<dbReference type="Proteomes" id="UP001597106">
    <property type="component" value="Unassembled WGS sequence"/>
</dbReference>
<feature type="transmembrane region" description="Helical" evidence="9">
    <location>
        <begin position="301"/>
        <end position="319"/>
    </location>
</feature>
<dbReference type="InterPro" id="IPR005495">
    <property type="entry name" value="LptG/LptF_permease"/>
</dbReference>
<keyword evidence="6 9" id="KW-0812">Transmembrane</keyword>
<reference evidence="11" key="1">
    <citation type="journal article" date="2019" name="Int. J. Syst. Evol. Microbiol.">
        <title>The Global Catalogue of Microorganisms (GCM) 10K type strain sequencing project: providing services to taxonomists for standard genome sequencing and annotation.</title>
        <authorList>
            <consortium name="The Broad Institute Genomics Platform"/>
            <consortium name="The Broad Institute Genome Sequencing Center for Infectious Disease"/>
            <person name="Wu L."/>
            <person name="Ma J."/>
        </authorList>
    </citation>
    <scope>NUCLEOTIDE SEQUENCE [LARGE SCALE GENOMIC DNA]</scope>
    <source>
        <strain evidence="11">CCUG 59685</strain>
    </source>
</reference>
<feature type="transmembrane region" description="Helical" evidence="9">
    <location>
        <begin position="325"/>
        <end position="346"/>
    </location>
</feature>
<keyword evidence="7 9" id="KW-1133">Transmembrane helix</keyword>
<organism evidence="10 11">
    <name type="scientific">Methylophilus glucosoxydans</name>
    <dbReference type="NCBI Taxonomy" id="752553"/>
    <lineage>
        <taxon>Bacteria</taxon>
        <taxon>Pseudomonadati</taxon>
        <taxon>Pseudomonadota</taxon>
        <taxon>Betaproteobacteria</taxon>
        <taxon>Nitrosomonadales</taxon>
        <taxon>Methylophilaceae</taxon>
        <taxon>Methylophilus</taxon>
    </lineage>
</organism>
<evidence type="ECO:0000313" key="11">
    <source>
        <dbReference type="Proteomes" id="UP001597106"/>
    </source>
</evidence>
<feature type="transmembrane region" description="Helical" evidence="9">
    <location>
        <begin position="270"/>
        <end position="289"/>
    </location>
</feature>
<dbReference type="PANTHER" id="PTHR33529:SF7">
    <property type="entry name" value="LIPOPOLYSACCHARIDE EXPORT SYSTEM PERMEASE PROTEIN LPTF"/>
    <property type="match status" value="1"/>
</dbReference>
<gene>
    <name evidence="10" type="primary">lptF</name>
    <name evidence="10" type="ORF">ACFQ1T_04800</name>
</gene>
<accession>A0ABW3GEX9</accession>
<evidence type="ECO:0000313" key="10">
    <source>
        <dbReference type="EMBL" id="MFD0929095.1"/>
    </source>
</evidence>
<keyword evidence="3" id="KW-0813">Transport</keyword>
<dbReference type="RefSeq" id="WP_194748808.1">
    <property type="nucleotide sequence ID" value="NZ_JBHTJW010000002.1"/>
</dbReference>
<comment type="caution">
    <text evidence="10">The sequence shown here is derived from an EMBL/GenBank/DDBJ whole genome shotgun (WGS) entry which is preliminary data.</text>
</comment>
<evidence type="ECO:0000256" key="3">
    <source>
        <dbReference type="ARBA" id="ARBA00022448"/>
    </source>
</evidence>
<evidence type="ECO:0000256" key="8">
    <source>
        <dbReference type="ARBA" id="ARBA00023136"/>
    </source>
</evidence>
<comment type="subcellular location">
    <subcellularLocation>
        <location evidence="1">Cell inner membrane</location>
        <topology evidence="1">Multi-pass membrane protein</topology>
    </subcellularLocation>
</comment>